<keyword evidence="2" id="KW-1133">Transmembrane helix</keyword>
<feature type="transmembrane region" description="Helical" evidence="2">
    <location>
        <begin position="219"/>
        <end position="242"/>
    </location>
</feature>
<evidence type="ECO:0000256" key="2">
    <source>
        <dbReference type="SAM" id="Phobius"/>
    </source>
</evidence>
<feature type="compositionally biased region" description="Polar residues" evidence="1">
    <location>
        <begin position="266"/>
        <end position="279"/>
    </location>
</feature>
<name>A0AAE0P6S0_9PEZI</name>
<dbReference type="AlphaFoldDB" id="A0AAE0P6S0"/>
<feature type="transmembrane region" description="Helical" evidence="2">
    <location>
        <begin position="292"/>
        <end position="315"/>
    </location>
</feature>
<evidence type="ECO:0000313" key="3">
    <source>
        <dbReference type="EMBL" id="KAK3394324.1"/>
    </source>
</evidence>
<comment type="caution">
    <text evidence="3">The sequence shown here is derived from an EMBL/GenBank/DDBJ whole genome shotgun (WGS) entry which is preliminary data.</text>
</comment>
<feature type="region of interest" description="Disordered" evidence="1">
    <location>
        <begin position="258"/>
        <end position="279"/>
    </location>
</feature>
<evidence type="ECO:0000313" key="4">
    <source>
        <dbReference type="Proteomes" id="UP001285441"/>
    </source>
</evidence>
<dbReference type="Proteomes" id="UP001285441">
    <property type="component" value="Unassembled WGS sequence"/>
</dbReference>
<organism evidence="3 4">
    <name type="scientific">Podospora didyma</name>
    <dbReference type="NCBI Taxonomy" id="330526"/>
    <lineage>
        <taxon>Eukaryota</taxon>
        <taxon>Fungi</taxon>
        <taxon>Dikarya</taxon>
        <taxon>Ascomycota</taxon>
        <taxon>Pezizomycotina</taxon>
        <taxon>Sordariomycetes</taxon>
        <taxon>Sordariomycetidae</taxon>
        <taxon>Sordariales</taxon>
        <taxon>Podosporaceae</taxon>
        <taxon>Podospora</taxon>
    </lineage>
</organism>
<reference evidence="3" key="1">
    <citation type="journal article" date="2023" name="Mol. Phylogenet. Evol.">
        <title>Genome-scale phylogeny and comparative genomics of the fungal order Sordariales.</title>
        <authorList>
            <person name="Hensen N."/>
            <person name="Bonometti L."/>
            <person name="Westerberg I."/>
            <person name="Brannstrom I.O."/>
            <person name="Guillou S."/>
            <person name="Cros-Aarteil S."/>
            <person name="Calhoun S."/>
            <person name="Haridas S."/>
            <person name="Kuo A."/>
            <person name="Mondo S."/>
            <person name="Pangilinan J."/>
            <person name="Riley R."/>
            <person name="LaButti K."/>
            <person name="Andreopoulos B."/>
            <person name="Lipzen A."/>
            <person name="Chen C."/>
            <person name="Yan M."/>
            <person name="Daum C."/>
            <person name="Ng V."/>
            <person name="Clum A."/>
            <person name="Steindorff A."/>
            <person name="Ohm R.A."/>
            <person name="Martin F."/>
            <person name="Silar P."/>
            <person name="Natvig D.O."/>
            <person name="Lalanne C."/>
            <person name="Gautier V."/>
            <person name="Ament-Velasquez S.L."/>
            <person name="Kruys A."/>
            <person name="Hutchinson M.I."/>
            <person name="Powell A.J."/>
            <person name="Barry K."/>
            <person name="Miller A.N."/>
            <person name="Grigoriev I.V."/>
            <person name="Debuchy R."/>
            <person name="Gladieux P."/>
            <person name="Hiltunen Thoren M."/>
            <person name="Johannesson H."/>
        </authorList>
    </citation>
    <scope>NUCLEOTIDE SEQUENCE</scope>
    <source>
        <strain evidence="3">CBS 232.78</strain>
    </source>
</reference>
<reference evidence="3" key="2">
    <citation type="submission" date="2023-06" db="EMBL/GenBank/DDBJ databases">
        <authorList>
            <consortium name="Lawrence Berkeley National Laboratory"/>
            <person name="Haridas S."/>
            <person name="Hensen N."/>
            <person name="Bonometti L."/>
            <person name="Westerberg I."/>
            <person name="Brannstrom I.O."/>
            <person name="Guillou S."/>
            <person name="Cros-Aarteil S."/>
            <person name="Calhoun S."/>
            <person name="Kuo A."/>
            <person name="Mondo S."/>
            <person name="Pangilinan J."/>
            <person name="Riley R."/>
            <person name="LaButti K."/>
            <person name="Andreopoulos B."/>
            <person name="Lipzen A."/>
            <person name="Chen C."/>
            <person name="Yanf M."/>
            <person name="Daum C."/>
            <person name="Ng V."/>
            <person name="Clum A."/>
            <person name="Steindorff A."/>
            <person name="Ohm R."/>
            <person name="Martin F."/>
            <person name="Silar P."/>
            <person name="Natvig D."/>
            <person name="Lalanne C."/>
            <person name="Gautier V."/>
            <person name="Ament-velasquez S.L."/>
            <person name="Kruys A."/>
            <person name="Hutchinson M.I."/>
            <person name="Powell A.J."/>
            <person name="Barry K."/>
            <person name="Miller A.N."/>
            <person name="Grigoriev I.V."/>
            <person name="Debuchy R."/>
            <person name="Gladieux P."/>
            <person name="Thoren M.H."/>
            <person name="Johannesson H."/>
        </authorList>
    </citation>
    <scope>NUCLEOTIDE SEQUENCE</scope>
    <source>
        <strain evidence="3">CBS 232.78</strain>
    </source>
</reference>
<protein>
    <submittedName>
        <fullName evidence="3">Uncharacterized protein</fullName>
    </submittedName>
</protein>
<sequence>MISTPEEIVCTGFLNSGLDNYRGSIAFTSTHTIARKSTCGIFFGCTDDDIARVDTLLKNCETTWSHPLLLLGIFVELQRRRLADITSDIVTDVVQVAADVRSQSEEKWGWSENEGITLDDLVKVNDLRKKSIMIGEEVSIALRQLEKITAYAESLLQSSNKNLEGCLHDTNRFIHRFKEVGHDLQSFMADCNVNVSEIVLIAEMLSNDTARRQAKASTALAFVAMMFLPISALATIFAMPIFDFKANWLDVYGHPVPSSDPKQEPGLNSSASAGTKNGTETSTAFAPVASYYLWYFVELSLFLTWLVVEIWWAFASHRRGWTWKRSMTLSSLVVVSITIWSLLVKYLKRFWRLWKEKRVSSWKDKKKAAADGAPQSSTTV</sequence>
<gene>
    <name evidence="3" type="ORF">B0H63DRAFT_555556</name>
</gene>
<dbReference type="EMBL" id="JAULSW010000001">
    <property type="protein sequence ID" value="KAK3394324.1"/>
    <property type="molecule type" value="Genomic_DNA"/>
</dbReference>
<proteinExistence type="predicted"/>
<keyword evidence="2" id="KW-0812">Transmembrane</keyword>
<keyword evidence="2" id="KW-0472">Membrane</keyword>
<feature type="transmembrane region" description="Helical" evidence="2">
    <location>
        <begin position="327"/>
        <end position="347"/>
    </location>
</feature>
<keyword evidence="4" id="KW-1185">Reference proteome</keyword>
<evidence type="ECO:0000256" key="1">
    <source>
        <dbReference type="SAM" id="MobiDB-lite"/>
    </source>
</evidence>
<accession>A0AAE0P6S0</accession>